<reference evidence="3 4" key="1">
    <citation type="submission" date="2021-05" db="EMBL/GenBank/DDBJ databases">
        <title>Staphylococcus fleurettii isolated from lake water in First Nation community in Manitoba, Canada.</title>
        <authorList>
            <person name="Bashar S."/>
            <person name="Murdock A."/>
            <person name="Patidar R."/>
            <person name="Golding G."/>
            <person name="Farenhorst A."/>
            <person name="Kumar A."/>
        </authorList>
    </citation>
    <scope>NUCLEOTIDE SEQUENCE [LARGE SCALE GENOMIC DNA]</scope>
    <source>
        <strain evidence="3 4">SF002</strain>
    </source>
</reference>
<gene>
    <name evidence="3" type="ORF">JJQ58_07595</name>
</gene>
<evidence type="ECO:0000313" key="4">
    <source>
        <dbReference type="Proteomes" id="UP000681586"/>
    </source>
</evidence>
<proteinExistence type="predicted"/>
<dbReference type="Proteomes" id="UP000681586">
    <property type="component" value="Unassembled WGS sequence"/>
</dbReference>
<dbReference type="PANTHER" id="PTHR46797:SF1">
    <property type="entry name" value="METHYLPHOSPHONATE SYNTHASE"/>
    <property type="match status" value="1"/>
</dbReference>
<evidence type="ECO:0000256" key="1">
    <source>
        <dbReference type="ARBA" id="ARBA00023125"/>
    </source>
</evidence>
<keyword evidence="4" id="KW-1185">Reference proteome</keyword>
<comment type="caution">
    <text evidence="3">The sequence shown here is derived from an EMBL/GenBank/DDBJ whole genome shotgun (WGS) entry which is preliminary data.</text>
</comment>
<dbReference type="Pfam" id="PF01381">
    <property type="entry name" value="HTH_3"/>
    <property type="match status" value="1"/>
</dbReference>
<keyword evidence="1" id="KW-0238">DNA-binding</keyword>
<dbReference type="PANTHER" id="PTHR46797">
    <property type="entry name" value="HTH-TYPE TRANSCRIPTIONAL REGULATOR"/>
    <property type="match status" value="1"/>
</dbReference>
<dbReference type="RefSeq" id="WP_203153919.1">
    <property type="nucleotide sequence ID" value="NZ_JAEPSA010000011.1"/>
</dbReference>
<dbReference type="InterPro" id="IPR001387">
    <property type="entry name" value="Cro/C1-type_HTH"/>
</dbReference>
<dbReference type="PROSITE" id="PS50943">
    <property type="entry name" value="HTH_CROC1"/>
    <property type="match status" value="1"/>
</dbReference>
<feature type="domain" description="HTH cro/C1-type" evidence="2">
    <location>
        <begin position="10"/>
        <end position="64"/>
    </location>
</feature>
<dbReference type="InterPro" id="IPR050807">
    <property type="entry name" value="TransReg_Diox_bact_type"/>
</dbReference>
<accession>A0ABS5MN70</accession>
<protein>
    <submittedName>
        <fullName evidence="3">Helix-turn-helix transcriptional regulator</fullName>
    </submittedName>
</protein>
<dbReference type="CDD" id="cd00093">
    <property type="entry name" value="HTH_XRE"/>
    <property type="match status" value="1"/>
</dbReference>
<organism evidence="3 4">
    <name type="scientific">Mammaliicoccus fleurettii</name>
    <dbReference type="NCBI Taxonomy" id="150056"/>
    <lineage>
        <taxon>Bacteria</taxon>
        <taxon>Bacillati</taxon>
        <taxon>Bacillota</taxon>
        <taxon>Bacilli</taxon>
        <taxon>Bacillales</taxon>
        <taxon>Staphylococcaceae</taxon>
        <taxon>Mammaliicoccus</taxon>
    </lineage>
</organism>
<dbReference type="Gene3D" id="1.10.260.40">
    <property type="entry name" value="lambda repressor-like DNA-binding domains"/>
    <property type="match status" value="1"/>
</dbReference>
<dbReference type="EMBL" id="JAGXBM010000009">
    <property type="protein sequence ID" value="MBS3697328.1"/>
    <property type="molecule type" value="Genomic_DNA"/>
</dbReference>
<dbReference type="SUPFAM" id="SSF47413">
    <property type="entry name" value="lambda repressor-like DNA-binding domains"/>
    <property type="match status" value="1"/>
</dbReference>
<evidence type="ECO:0000259" key="2">
    <source>
        <dbReference type="PROSITE" id="PS50943"/>
    </source>
</evidence>
<dbReference type="SMART" id="SM00530">
    <property type="entry name" value="HTH_XRE"/>
    <property type="match status" value="1"/>
</dbReference>
<sequence>MNKNQLGKIIKEIRLSKKWTQKDLSKKTGFSQNTISNHENGNRTIGNKELQIYADAFAMSFSDIQDKIEIKRNEQITVLKRKVIEHNQNRETNLKNKLLEVIQKDLSYLEVHYLNNMYNFYELEKEQNDNLLFISVLIQQLNQHKGSKDKEVYDDIIKDFDDFLKKYLEIK</sequence>
<evidence type="ECO:0000313" key="3">
    <source>
        <dbReference type="EMBL" id="MBS3697328.1"/>
    </source>
</evidence>
<dbReference type="InterPro" id="IPR010982">
    <property type="entry name" value="Lambda_DNA-bd_dom_sf"/>
</dbReference>
<name>A0ABS5MN70_9STAP</name>